<organism evidence="4">
    <name type="scientific">uncultured marine microorganism HF4000_001A02</name>
    <dbReference type="NCBI Taxonomy" id="455501"/>
    <lineage>
        <taxon>unclassified sequences</taxon>
        <taxon>environmental samples</taxon>
    </lineage>
</organism>
<evidence type="ECO:0000259" key="1">
    <source>
        <dbReference type="Pfam" id="PF04459"/>
    </source>
</evidence>
<feature type="domain" description="PDZ" evidence="2">
    <location>
        <begin position="3"/>
        <end position="51"/>
    </location>
</feature>
<dbReference type="SUPFAM" id="SSF102114">
    <property type="entry name" value="Radical SAM enzymes"/>
    <property type="match status" value="1"/>
</dbReference>
<dbReference type="Pfam" id="PF04459">
    <property type="entry name" value="DUF512"/>
    <property type="match status" value="1"/>
</dbReference>
<proteinExistence type="predicted"/>
<dbReference type="InterPro" id="IPR045375">
    <property type="entry name" value="Put_radical_SAM-like_N"/>
</dbReference>
<dbReference type="AlphaFoldDB" id="B3SZW9"/>
<dbReference type="InterPro" id="IPR041489">
    <property type="entry name" value="PDZ_6"/>
</dbReference>
<dbReference type="InterPro" id="IPR036034">
    <property type="entry name" value="PDZ_sf"/>
</dbReference>
<dbReference type="InterPro" id="IPR058240">
    <property type="entry name" value="rSAM_sf"/>
</dbReference>
<feature type="domain" description="DUF512" evidence="1">
    <location>
        <begin position="213"/>
        <end position="417"/>
    </location>
</feature>
<dbReference type="Gene3D" id="2.30.42.10">
    <property type="match status" value="1"/>
</dbReference>
<evidence type="ECO:0008006" key="5">
    <source>
        <dbReference type="Google" id="ProtNLM"/>
    </source>
</evidence>
<protein>
    <recommendedName>
        <fullName evidence="5">PDZ domain-containing protein</fullName>
    </recommendedName>
</protein>
<dbReference type="Pfam" id="PF19238">
    <property type="entry name" value="Radical_SAM_2"/>
    <property type="match status" value="1"/>
</dbReference>
<feature type="domain" description="Putative radical SAM N-terminal" evidence="3">
    <location>
        <begin position="63"/>
        <end position="209"/>
    </location>
</feature>
<accession>B3SZW9</accession>
<dbReference type="InterPro" id="IPR007549">
    <property type="entry name" value="DUF512"/>
</dbReference>
<dbReference type="EMBL" id="EU016560">
    <property type="protein sequence ID" value="ABZ05878.1"/>
    <property type="molecule type" value="Genomic_DNA"/>
</dbReference>
<reference evidence="4" key="1">
    <citation type="journal article" date="2008" name="ISME J.">
        <title>Genomic patterns of recombination, clonal divergence and environment in marine microbial populations.</title>
        <authorList>
            <person name="Konstantinidis K.T."/>
            <person name="Delong E.F."/>
        </authorList>
    </citation>
    <scope>NUCLEOTIDE SEQUENCE</scope>
</reference>
<name>B3SZW9_9ZZZZ</name>
<gene>
    <name evidence="4" type="ORF">ALOHA_HF4000001A02ctg1g2</name>
</gene>
<evidence type="ECO:0000259" key="2">
    <source>
        <dbReference type="Pfam" id="PF17820"/>
    </source>
</evidence>
<evidence type="ECO:0000313" key="4">
    <source>
        <dbReference type="EMBL" id="ABZ05878.1"/>
    </source>
</evidence>
<dbReference type="SUPFAM" id="SSF50156">
    <property type="entry name" value="PDZ domain-like"/>
    <property type="match status" value="1"/>
</dbReference>
<sequence length="428" mass="49061">MKILSVNENSIGAELGLKPGDRIDAIDGSRVRDIIDYRFKISDENVVLRVRQGGEVLEYNIDKDYDDNLGLEFEEFRIRKCANDCVFCFVDQNPPGMREALYFRDGDFRLSFLHGHYITMTNMGWKEMKRVVTQRLTPLYISVHVTQPDKRLEMFLYGKDDTLLRKFEYLTENGIELHSQVVLCPGWNDGEFLEQTIKDIHQYSPMARSMSIVPAGLTKHRDGLPFIPPVTKDYAEKFLPIAEGLSEKYILKDGRRFIYLSDEWFLVTERDLPNTDYYEDVDLSENGVGQVPVFWDQWQAGMTKLHPSLDTPTKVTVCTGTLIDKWFRSHWLPTVSGIKNLEVNHVTIRNEFYGAEEVTVTGLLVGQDIIDQLKGQALGDKVIFSDRILSETDIVTLDDMTLEQISNGIGTQVVVTDDSPESFFKLLN</sequence>
<dbReference type="Pfam" id="PF17820">
    <property type="entry name" value="PDZ_6"/>
    <property type="match status" value="1"/>
</dbReference>
<evidence type="ECO:0000259" key="3">
    <source>
        <dbReference type="Pfam" id="PF19238"/>
    </source>
</evidence>